<dbReference type="InterPro" id="IPR013341">
    <property type="entry name" value="Mandelate_racemase_N_dom"/>
</dbReference>
<gene>
    <name evidence="4" type="ORF">C480_22339</name>
</gene>
<feature type="region of interest" description="Disordered" evidence="2">
    <location>
        <begin position="427"/>
        <end position="446"/>
    </location>
</feature>
<proteinExistence type="predicted"/>
<dbReference type="Pfam" id="PF13378">
    <property type="entry name" value="MR_MLE_C"/>
    <property type="match status" value="1"/>
</dbReference>
<dbReference type="SMART" id="SM00922">
    <property type="entry name" value="MR_MLE"/>
    <property type="match status" value="1"/>
</dbReference>
<dbReference type="SUPFAM" id="SSF51604">
    <property type="entry name" value="Enolase C-terminal domain-like"/>
    <property type="match status" value="1"/>
</dbReference>
<protein>
    <submittedName>
        <fullName evidence="4">Galactonate dehydratase</fullName>
    </submittedName>
</protein>
<dbReference type="PANTHER" id="PTHR48080:SF2">
    <property type="entry name" value="D-GALACTONATE DEHYDRATASE"/>
    <property type="match status" value="1"/>
</dbReference>
<evidence type="ECO:0000256" key="1">
    <source>
        <dbReference type="ARBA" id="ARBA00023239"/>
    </source>
</evidence>
<evidence type="ECO:0000256" key="2">
    <source>
        <dbReference type="SAM" id="MobiDB-lite"/>
    </source>
</evidence>
<dbReference type="InterPro" id="IPR018110">
    <property type="entry name" value="Mandel_Rmase/mucon_lact_enz_CS"/>
</dbReference>
<dbReference type="SFLD" id="SFLDS00001">
    <property type="entry name" value="Enolase"/>
    <property type="match status" value="1"/>
</dbReference>
<keyword evidence="5" id="KW-1185">Reference proteome</keyword>
<feature type="compositionally biased region" description="Basic and acidic residues" evidence="2">
    <location>
        <begin position="434"/>
        <end position="446"/>
    </location>
</feature>
<evidence type="ECO:0000259" key="3">
    <source>
        <dbReference type="SMART" id="SM00922"/>
    </source>
</evidence>
<dbReference type="NCBIfam" id="NF010624">
    <property type="entry name" value="PRK14017.1"/>
    <property type="match status" value="1"/>
</dbReference>
<dbReference type="Gene3D" id="3.30.390.10">
    <property type="entry name" value="Enolase-like, N-terminal domain"/>
    <property type="match status" value="1"/>
</dbReference>
<dbReference type="Gene3D" id="3.20.20.120">
    <property type="entry name" value="Enolase-like C-terminal domain"/>
    <property type="match status" value="1"/>
</dbReference>
<dbReference type="InterPro" id="IPR034593">
    <property type="entry name" value="DgoD-like"/>
</dbReference>
<dbReference type="SUPFAM" id="SSF54826">
    <property type="entry name" value="Enolase N-terminal domain-like"/>
    <property type="match status" value="1"/>
</dbReference>
<dbReference type="InterPro" id="IPR029065">
    <property type="entry name" value="Enolase_C-like"/>
</dbReference>
<dbReference type="PATRIC" id="fig|1227491.4.peg.4495"/>
<feature type="domain" description="Mandelate racemase/muconate lactonizing enzyme C-terminal" evidence="3">
    <location>
        <begin position="193"/>
        <end position="298"/>
    </location>
</feature>
<reference evidence="4 5" key="1">
    <citation type="journal article" date="2014" name="PLoS Genet.">
        <title>Phylogenetically driven sequencing of extremely halophilic archaea reveals strategies for static and dynamic osmo-response.</title>
        <authorList>
            <person name="Becker E.A."/>
            <person name="Seitzer P.M."/>
            <person name="Tritt A."/>
            <person name="Larsen D."/>
            <person name="Krusor M."/>
            <person name="Yao A.I."/>
            <person name="Wu D."/>
            <person name="Madern D."/>
            <person name="Eisen J.A."/>
            <person name="Darling A.E."/>
            <person name="Facciotti M.T."/>
        </authorList>
    </citation>
    <scope>NUCLEOTIDE SEQUENCE [LARGE SCALE GENOMIC DNA]</scope>
    <source>
        <strain evidence="4 5">DSM 13077</strain>
    </source>
</reference>
<keyword evidence="1" id="KW-0456">Lyase</keyword>
<comment type="caution">
    <text evidence="4">The sequence shown here is derived from an EMBL/GenBank/DDBJ whole genome shotgun (WGS) entry which is preliminary data.</text>
</comment>
<evidence type="ECO:0000313" key="4">
    <source>
        <dbReference type="EMBL" id="ELY97727.1"/>
    </source>
</evidence>
<dbReference type="EMBL" id="AOIP01000065">
    <property type="protein sequence ID" value="ELY97727.1"/>
    <property type="molecule type" value="Genomic_DNA"/>
</dbReference>
<dbReference type="GO" id="GO:0016829">
    <property type="term" value="F:lyase activity"/>
    <property type="evidence" value="ECO:0007669"/>
    <property type="project" value="UniProtKB-KW"/>
</dbReference>
<dbReference type="InterPro" id="IPR036849">
    <property type="entry name" value="Enolase-like_C_sf"/>
</dbReference>
<dbReference type="InterPro" id="IPR013342">
    <property type="entry name" value="Mandelate_racemase_C"/>
</dbReference>
<dbReference type="AlphaFoldDB" id="M0AIJ7"/>
<dbReference type="PROSITE" id="PS00909">
    <property type="entry name" value="MR_MLE_2"/>
    <property type="match status" value="1"/>
</dbReference>
<dbReference type="SFLD" id="SFLDG00179">
    <property type="entry name" value="mandelate_racemase"/>
    <property type="match status" value="1"/>
</dbReference>
<dbReference type="InterPro" id="IPR029017">
    <property type="entry name" value="Enolase-like_N"/>
</dbReference>
<dbReference type="Proteomes" id="UP000011591">
    <property type="component" value="Unassembled WGS sequence"/>
</dbReference>
<name>M0AIJ7_9EURY</name>
<accession>M0AIJ7</accession>
<dbReference type="PANTHER" id="PTHR48080">
    <property type="entry name" value="D-GALACTONATE DEHYDRATASE-RELATED"/>
    <property type="match status" value="1"/>
</dbReference>
<dbReference type="Pfam" id="PF02746">
    <property type="entry name" value="MR_MLE_N"/>
    <property type="match status" value="1"/>
</dbReference>
<evidence type="ECO:0000313" key="5">
    <source>
        <dbReference type="Proteomes" id="UP000011591"/>
    </source>
</evidence>
<dbReference type="GO" id="GO:0009063">
    <property type="term" value="P:amino acid catabolic process"/>
    <property type="evidence" value="ECO:0007669"/>
    <property type="project" value="InterPro"/>
</dbReference>
<organism evidence="4 5">
    <name type="scientific">Natrialba aegyptia DSM 13077</name>
    <dbReference type="NCBI Taxonomy" id="1227491"/>
    <lineage>
        <taxon>Archaea</taxon>
        <taxon>Methanobacteriati</taxon>
        <taxon>Methanobacteriota</taxon>
        <taxon>Stenosarchaea group</taxon>
        <taxon>Halobacteria</taxon>
        <taxon>Halobacteriales</taxon>
        <taxon>Natrialbaceae</taxon>
        <taxon>Natrialba</taxon>
    </lineage>
</organism>
<sequence length="446" mass="48376">MFVAGGSQYISFKVWDGCPHGVHGSALEANSPLRRSVAVFSPSERSILARSHRHCMRVTDYELYAVPPRWQFLKLETSDGRVGWGEVYTKWHFAGDSEPATKNAVDQLLHQYVLGEDPSRIEYLWQAMYRSSFYRGGPVHMSAIAGIDEALWDLKGTAAGMSVAELLGGPARDRIRTYRHVRAHGEDGVSDPAAAAAAEARDAIEAGYTAVKLVPTGGLEPIDMPATVERARDVVGAVREAIGPSVDLALDFHGRTSKAMARRLASSLEAFDPLFIEEPVTPEHDRELARLAEGTTAPIATGERLYSRWEFRPIFEADAVDIVQPDVSSAGGITETKKIADMAETYDASIAPHCPIGPLALAASLQIDAVAPNALIQEQVILDDAAAMRYVENDGVFDLTDGFLDVPDGPGLGIEIDEDRVRELAGTNLGFDRSPGHRDDGSIGER</sequence>